<keyword evidence="3 5" id="KW-1133">Transmembrane helix</keyword>
<evidence type="ECO:0000256" key="5">
    <source>
        <dbReference type="SAM" id="Phobius"/>
    </source>
</evidence>
<dbReference type="InterPro" id="IPR027359">
    <property type="entry name" value="Volt_channel_dom_sf"/>
</dbReference>
<evidence type="ECO:0000256" key="4">
    <source>
        <dbReference type="ARBA" id="ARBA00023136"/>
    </source>
</evidence>
<dbReference type="EMBL" id="JADGKB010000002">
    <property type="protein sequence ID" value="KAJ3262322.1"/>
    <property type="molecule type" value="Genomic_DNA"/>
</dbReference>
<accession>A0AAD5UMX1</accession>
<feature type="domain" description="Ion transport" evidence="6">
    <location>
        <begin position="180"/>
        <end position="358"/>
    </location>
</feature>
<feature type="transmembrane region" description="Helical" evidence="5">
    <location>
        <begin position="255"/>
        <end position="278"/>
    </location>
</feature>
<dbReference type="AlphaFoldDB" id="A0AAD5UMX1"/>
<dbReference type="PANTHER" id="PTHR47131">
    <property type="entry name" value="CATION CHANNEL SPERM-ASSOCIATED PROTEIN 3"/>
    <property type="match status" value="1"/>
</dbReference>
<keyword evidence="8" id="KW-1185">Reference proteome</keyword>
<feature type="transmembrane region" description="Helical" evidence="5">
    <location>
        <begin position="189"/>
        <end position="207"/>
    </location>
</feature>
<dbReference type="GO" id="GO:0005245">
    <property type="term" value="F:voltage-gated calcium channel activity"/>
    <property type="evidence" value="ECO:0007669"/>
    <property type="project" value="TreeGrafter"/>
</dbReference>
<dbReference type="InterPro" id="IPR005821">
    <property type="entry name" value="Ion_trans_dom"/>
</dbReference>
<dbReference type="Pfam" id="PF00520">
    <property type="entry name" value="Ion_trans"/>
    <property type="match status" value="1"/>
</dbReference>
<feature type="transmembrane region" description="Helical" evidence="5">
    <location>
        <begin position="290"/>
        <end position="311"/>
    </location>
</feature>
<proteinExistence type="predicted"/>
<name>A0AAD5UMX1_9FUNG</name>
<organism evidence="7 8">
    <name type="scientific">Boothiomyces macroporosus</name>
    <dbReference type="NCBI Taxonomy" id="261099"/>
    <lineage>
        <taxon>Eukaryota</taxon>
        <taxon>Fungi</taxon>
        <taxon>Fungi incertae sedis</taxon>
        <taxon>Chytridiomycota</taxon>
        <taxon>Chytridiomycota incertae sedis</taxon>
        <taxon>Chytridiomycetes</taxon>
        <taxon>Rhizophydiales</taxon>
        <taxon>Terramycetaceae</taxon>
        <taxon>Boothiomyces</taxon>
    </lineage>
</organism>
<dbReference type="Proteomes" id="UP001210925">
    <property type="component" value="Unassembled WGS sequence"/>
</dbReference>
<evidence type="ECO:0000256" key="1">
    <source>
        <dbReference type="ARBA" id="ARBA00004141"/>
    </source>
</evidence>
<feature type="transmembrane region" description="Helical" evidence="5">
    <location>
        <begin position="21"/>
        <end position="43"/>
    </location>
</feature>
<sequence length="660" mass="75038">MIYTASKNKTEKLEISFRESLMLNIVIVFMDWLGVSMAMMMTFGNKDYLEIYIIMFDVVVGNHVSLLVQLFKKIVKLKFIDKIANSVRSMNSVSQSQKNAIAESVVCPMNEGESQMKGDTLKPLSPVPPESILKSALSKSKRVVEKGVSFSTVDVSKNFEVTLEDSWPKFNQAISESSCAQLKGFFKSLYNIIDIMVIAIYLTSWIIDQTYPYYISNVGIRVIRGLKILRLIRIIPAIRSLELVVNALLYTMRTAVLDVIVLALMIMFCLGVLGHFMFGTDPSRTPAYNSWSGLGSSFMTIWVYICGDGWLPYQDQLRLSGYTASEAFSILLIYLGNVIISNLFIGVISQNIYEASQTERLAQLAAQKEARLAKRELFFRKQQRDLMQLLQQKTSKNGGFQDIIRNLAGALRHDEIVRVKTLPMDLLWLETFVVTLHYHENTMFRCQQSHFAIAQALAEYVGETLSFFAIALTIAGNSEEYVVSNFRIQEMLSKPYKRYIITRMLAYMIAFWIIWAPTLINRIAEYTIGQPVFILAMINAATTPGQGFIHFLVFLITWYLSPLVRYPDSTPLSDKDSEHQMYQNPYTNYSDTFDNGFDSITVLNTVMNSLPPLEGLPNRRMSIVVHDAGRRSLDQATDRTSLDELDGVSKFRESHRHSVA</sequence>
<keyword evidence="2 5" id="KW-0812">Transmembrane</keyword>
<evidence type="ECO:0000313" key="8">
    <source>
        <dbReference type="Proteomes" id="UP001210925"/>
    </source>
</evidence>
<feature type="transmembrane region" description="Helical" evidence="5">
    <location>
        <begin position="500"/>
        <end position="520"/>
    </location>
</feature>
<feature type="transmembrane region" description="Helical" evidence="5">
    <location>
        <begin position="49"/>
        <end position="71"/>
    </location>
</feature>
<feature type="transmembrane region" description="Helical" evidence="5">
    <location>
        <begin position="331"/>
        <end position="353"/>
    </location>
</feature>
<comment type="subcellular location">
    <subcellularLocation>
        <location evidence="1">Membrane</location>
        <topology evidence="1">Multi-pass membrane protein</topology>
    </subcellularLocation>
</comment>
<dbReference type="Gene3D" id="1.10.287.70">
    <property type="match status" value="1"/>
</dbReference>
<evidence type="ECO:0000259" key="6">
    <source>
        <dbReference type="Pfam" id="PF00520"/>
    </source>
</evidence>
<gene>
    <name evidence="7" type="primary">CATSPER3</name>
    <name evidence="7" type="ORF">HK103_002736</name>
</gene>
<dbReference type="Gene3D" id="1.20.120.350">
    <property type="entry name" value="Voltage-gated potassium channels. Chain C"/>
    <property type="match status" value="1"/>
</dbReference>
<dbReference type="GO" id="GO:0006814">
    <property type="term" value="P:sodium ion transport"/>
    <property type="evidence" value="ECO:0007669"/>
    <property type="project" value="TreeGrafter"/>
</dbReference>
<dbReference type="GO" id="GO:0036128">
    <property type="term" value="C:CatSper complex"/>
    <property type="evidence" value="ECO:0007669"/>
    <property type="project" value="TreeGrafter"/>
</dbReference>
<reference evidence="7" key="1">
    <citation type="submission" date="2020-05" db="EMBL/GenBank/DDBJ databases">
        <title>Phylogenomic resolution of chytrid fungi.</title>
        <authorList>
            <person name="Stajich J.E."/>
            <person name="Amses K."/>
            <person name="Simmons R."/>
            <person name="Seto K."/>
            <person name="Myers J."/>
            <person name="Bonds A."/>
            <person name="Quandt C.A."/>
            <person name="Barry K."/>
            <person name="Liu P."/>
            <person name="Grigoriev I."/>
            <person name="Longcore J.E."/>
            <person name="James T.Y."/>
        </authorList>
    </citation>
    <scope>NUCLEOTIDE SEQUENCE</scope>
    <source>
        <strain evidence="7">PLAUS21</strain>
    </source>
</reference>
<dbReference type="SUPFAM" id="SSF81324">
    <property type="entry name" value="Voltage-gated potassium channels"/>
    <property type="match status" value="1"/>
</dbReference>
<evidence type="ECO:0000256" key="2">
    <source>
        <dbReference type="ARBA" id="ARBA00022692"/>
    </source>
</evidence>
<protein>
    <submittedName>
        <fullName evidence="7">Cation channel sperm-associated protein 3</fullName>
    </submittedName>
</protein>
<dbReference type="PANTHER" id="PTHR47131:SF1">
    <property type="entry name" value="CATION CHANNEL SPERM-ASSOCIATED PROTEIN 3"/>
    <property type="match status" value="1"/>
</dbReference>
<dbReference type="GO" id="GO:0030317">
    <property type="term" value="P:flagellated sperm motility"/>
    <property type="evidence" value="ECO:0007669"/>
    <property type="project" value="TreeGrafter"/>
</dbReference>
<feature type="transmembrane region" description="Helical" evidence="5">
    <location>
        <begin position="532"/>
        <end position="560"/>
    </location>
</feature>
<evidence type="ECO:0000256" key="3">
    <source>
        <dbReference type="ARBA" id="ARBA00022989"/>
    </source>
</evidence>
<evidence type="ECO:0000313" key="7">
    <source>
        <dbReference type="EMBL" id="KAJ3262322.1"/>
    </source>
</evidence>
<keyword evidence="4 5" id="KW-0472">Membrane</keyword>
<comment type="caution">
    <text evidence="7">The sequence shown here is derived from an EMBL/GenBank/DDBJ whole genome shotgun (WGS) entry which is preliminary data.</text>
</comment>